<proteinExistence type="predicted"/>
<name>A0A6S6P8J3_9MYCO</name>
<organism evidence="1 2">
    <name type="scientific">Mycolicibacterium litorale</name>
    <dbReference type="NCBI Taxonomy" id="758802"/>
    <lineage>
        <taxon>Bacteria</taxon>
        <taxon>Bacillati</taxon>
        <taxon>Actinomycetota</taxon>
        <taxon>Actinomycetes</taxon>
        <taxon>Mycobacteriales</taxon>
        <taxon>Mycobacteriaceae</taxon>
        <taxon>Mycolicibacterium</taxon>
    </lineage>
</organism>
<evidence type="ECO:0000313" key="2">
    <source>
        <dbReference type="Proteomes" id="UP000515734"/>
    </source>
</evidence>
<dbReference type="AlphaFoldDB" id="A0A6S6P8J3"/>
<evidence type="ECO:0000313" key="1">
    <source>
        <dbReference type="EMBL" id="BCI54984.1"/>
    </source>
</evidence>
<protein>
    <submittedName>
        <fullName evidence="1">Uncharacterized protein</fullName>
    </submittedName>
</protein>
<gene>
    <name evidence="1" type="ORF">NIIDNTM18_42620</name>
</gene>
<dbReference type="RefSeq" id="WP_185292758.1">
    <property type="nucleotide sequence ID" value="NZ_AP023287.1"/>
</dbReference>
<dbReference type="EMBL" id="AP023287">
    <property type="protein sequence ID" value="BCI54984.1"/>
    <property type="molecule type" value="Genomic_DNA"/>
</dbReference>
<reference evidence="1 2" key="1">
    <citation type="submission" date="2020-07" db="EMBL/GenBank/DDBJ databases">
        <title>Complete genome sequence of Mycolicibacterium litorale like strain isolated from cardiac implantable electronic device infection.</title>
        <authorList>
            <person name="Fukano H."/>
            <person name="Miyama H."/>
            <person name="Hoshino Y."/>
        </authorList>
    </citation>
    <scope>NUCLEOTIDE SEQUENCE [LARGE SCALE GENOMIC DNA]</scope>
    <source>
        <strain evidence="1 2">NIIDNTM18</strain>
    </source>
</reference>
<dbReference type="Proteomes" id="UP000515734">
    <property type="component" value="Chromosome"/>
</dbReference>
<accession>A0A6S6P8J3</accession>
<sequence length="105" mass="11796">MNDIDPSEGMNDYMPEHLTMWGTHIGAQMREHPTLHFPPGDLPPRVTSTQSVMVLHHVEGAPRSPEHGEPWIIGSDDLERLRDLLHFAEMRGMIPPLRSGGDVRG</sequence>